<feature type="chain" id="PRO_5040234374" description="Histidine-rich glycoprotein" evidence="1">
    <location>
        <begin position="20"/>
        <end position="120"/>
    </location>
</feature>
<protein>
    <recommendedName>
        <fullName evidence="4">Histidine-rich glycoprotein</fullName>
    </recommendedName>
</protein>
<evidence type="ECO:0000313" key="3">
    <source>
        <dbReference type="Proteomes" id="UP001154078"/>
    </source>
</evidence>
<name>A0A9P0BI34_BRAAE</name>
<evidence type="ECO:0000256" key="1">
    <source>
        <dbReference type="SAM" id="SignalP"/>
    </source>
</evidence>
<organism evidence="2 3">
    <name type="scientific">Brassicogethes aeneus</name>
    <name type="common">Rape pollen beetle</name>
    <name type="synonym">Meligethes aeneus</name>
    <dbReference type="NCBI Taxonomy" id="1431903"/>
    <lineage>
        <taxon>Eukaryota</taxon>
        <taxon>Metazoa</taxon>
        <taxon>Ecdysozoa</taxon>
        <taxon>Arthropoda</taxon>
        <taxon>Hexapoda</taxon>
        <taxon>Insecta</taxon>
        <taxon>Pterygota</taxon>
        <taxon>Neoptera</taxon>
        <taxon>Endopterygota</taxon>
        <taxon>Coleoptera</taxon>
        <taxon>Polyphaga</taxon>
        <taxon>Cucujiformia</taxon>
        <taxon>Nitidulidae</taxon>
        <taxon>Meligethinae</taxon>
        <taxon>Brassicogethes</taxon>
    </lineage>
</organism>
<keyword evidence="3" id="KW-1185">Reference proteome</keyword>
<dbReference type="EMBL" id="OV121140">
    <property type="protein sequence ID" value="CAH0563665.1"/>
    <property type="molecule type" value="Genomic_DNA"/>
</dbReference>
<dbReference type="Proteomes" id="UP001154078">
    <property type="component" value="Chromosome 9"/>
</dbReference>
<dbReference type="AlphaFoldDB" id="A0A9P0BI34"/>
<evidence type="ECO:0000313" key="2">
    <source>
        <dbReference type="EMBL" id="CAH0563665.1"/>
    </source>
</evidence>
<feature type="signal peptide" evidence="1">
    <location>
        <begin position="1"/>
        <end position="19"/>
    </location>
</feature>
<sequence>MAFVRCSIIFAVVLVMVNSTPVPEPKAQPGWKHEHHHAIIAAPYHVHNVHHHHVEKVAVPVPIVKKVVVHDHLDLHHHDLLHSDLHHHHDLLHGDLHHHGLHSHNLLSHDLHHHHHGAWW</sequence>
<keyword evidence="1" id="KW-0732">Signal</keyword>
<evidence type="ECO:0008006" key="4">
    <source>
        <dbReference type="Google" id="ProtNLM"/>
    </source>
</evidence>
<accession>A0A9P0BI34</accession>
<gene>
    <name evidence="2" type="ORF">MELIAE_LOCUS12426</name>
</gene>
<reference evidence="2" key="1">
    <citation type="submission" date="2021-12" db="EMBL/GenBank/DDBJ databases">
        <authorList>
            <person name="King R."/>
        </authorList>
    </citation>
    <scope>NUCLEOTIDE SEQUENCE</scope>
</reference>
<proteinExistence type="predicted"/>